<feature type="transmembrane region" description="Helical" evidence="1">
    <location>
        <begin position="50"/>
        <end position="70"/>
    </location>
</feature>
<feature type="transmembrane region" description="Helical" evidence="1">
    <location>
        <begin position="172"/>
        <end position="195"/>
    </location>
</feature>
<evidence type="ECO:0008006" key="4">
    <source>
        <dbReference type="Google" id="ProtNLM"/>
    </source>
</evidence>
<feature type="transmembrane region" description="Helical" evidence="1">
    <location>
        <begin position="246"/>
        <end position="264"/>
    </location>
</feature>
<keyword evidence="1" id="KW-1133">Transmembrane helix</keyword>
<feature type="transmembrane region" description="Helical" evidence="1">
    <location>
        <begin position="142"/>
        <end position="166"/>
    </location>
</feature>
<name>A0ABY8L2I6_9FLAO</name>
<evidence type="ECO:0000313" key="3">
    <source>
        <dbReference type="Proteomes" id="UP001232001"/>
    </source>
</evidence>
<sequence length="474" mass="53567">MILEILTIILVFGMTFLFFQVLGRPKESLVYTAEEKDKWDRQIGPKLSKWFTATNIVGTLTSLATAYLFFIGNSKIFGWAILACVVSIFFSGFITNFFTKKILSTTRIKELLESKKQKVGVIASLFWNDTNNAKQLSNLVKVISLLNIGAIIWLEFALFTDIFVYLFQIEHIMLKSLVIFLATTLIIYFTVKYGLRGFVFADSFQSPLILFSILLLMTGCGILIYQSQTIQIDLSILSPIVPTTNVILFVLHVFVLNSFLILVTEGHWLRVWIFGENETVLQKKSMFTTSIVWLLLILVGFGTFALTNQTGENSIFALLENLKELSIGFILAFWIGAVSALFSTADTQIYSFFLVRSFNHNNGNLDGDKLKIGRPFLKSLLFASFFTLAYIAVRLIEFPFEKIIFIVMPICLNLLPAFVRLFKGYKPKPSLTVVSIIGYMVLSIIGFFQSDNEMSFTLAASLFPVLISLIALKK</sequence>
<feature type="transmembrane region" description="Helical" evidence="1">
    <location>
        <begin position="6"/>
        <end position="23"/>
    </location>
</feature>
<feature type="transmembrane region" description="Helical" evidence="1">
    <location>
        <begin position="285"/>
        <end position="307"/>
    </location>
</feature>
<feature type="transmembrane region" description="Helical" evidence="1">
    <location>
        <begin position="431"/>
        <end position="448"/>
    </location>
</feature>
<feature type="transmembrane region" description="Helical" evidence="1">
    <location>
        <begin position="402"/>
        <end position="419"/>
    </location>
</feature>
<keyword evidence="3" id="KW-1185">Reference proteome</keyword>
<dbReference type="EMBL" id="CP122539">
    <property type="protein sequence ID" value="WGH75657.1"/>
    <property type="molecule type" value="Genomic_DNA"/>
</dbReference>
<reference evidence="2 3" key="1">
    <citation type="submission" date="2023-04" db="EMBL/GenBank/DDBJ databases">
        <title>Tenacibaculum tangerinum sp. nov., isolated from sea tidal flat of South Korea.</title>
        <authorList>
            <person name="Lee S.H."/>
            <person name="Kim J.-J."/>
        </authorList>
    </citation>
    <scope>NUCLEOTIDE SEQUENCE [LARGE SCALE GENOMIC DNA]</scope>
    <source>
        <strain evidence="2 3">GRR-S3-23</strain>
    </source>
</reference>
<protein>
    <recommendedName>
        <fullName evidence="4">Na+/proline symporter</fullName>
    </recommendedName>
</protein>
<dbReference type="RefSeq" id="WP_279651531.1">
    <property type="nucleotide sequence ID" value="NZ_CP122539.1"/>
</dbReference>
<feature type="transmembrane region" description="Helical" evidence="1">
    <location>
        <begin position="327"/>
        <end position="355"/>
    </location>
</feature>
<evidence type="ECO:0000256" key="1">
    <source>
        <dbReference type="SAM" id="Phobius"/>
    </source>
</evidence>
<keyword evidence="1" id="KW-0812">Transmembrane</keyword>
<keyword evidence="1" id="KW-0472">Membrane</keyword>
<dbReference type="Proteomes" id="UP001232001">
    <property type="component" value="Chromosome"/>
</dbReference>
<feature type="transmembrane region" description="Helical" evidence="1">
    <location>
        <begin position="376"/>
        <end position="396"/>
    </location>
</feature>
<feature type="transmembrane region" description="Helical" evidence="1">
    <location>
        <begin position="207"/>
        <end position="226"/>
    </location>
</feature>
<evidence type="ECO:0000313" key="2">
    <source>
        <dbReference type="EMBL" id="WGH75657.1"/>
    </source>
</evidence>
<feature type="transmembrane region" description="Helical" evidence="1">
    <location>
        <begin position="454"/>
        <end position="472"/>
    </location>
</feature>
<gene>
    <name evidence="2" type="ORF">P8625_00400</name>
</gene>
<proteinExistence type="predicted"/>
<accession>A0ABY8L2I6</accession>
<feature type="transmembrane region" description="Helical" evidence="1">
    <location>
        <begin position="76"/>
        <end position="99"/>
    </location>
</feature>
<organism evidence="2 3">
    <name type="scientific">Tenacibaculum tangerinum</name>
    <dbReference type="NCBI Taxonomy" id="3038772"/>
    <lineage>
        <taxon>Bacteria</taxon>
        <taxon>Pseudomonadati</taxon>
        <taxon>Bacteroidota</taxon>
        <taxon>Flavobacteriia</taxon>
        <taxon>Flavobacteriales</taxon>
        <taxon>Flavobacteriaceae</taxon>
        <taxon>Tenacibaculum</taxon>
    </lineage>
</organism>